<proteinExistence type="predicted"/>
<organism evidence="1 2">
    <name type="scientific">Ranitomeya imitator</name>
    <name type="common">mimic poison frog</name>
    <dbReference type="NCBI Taxonomy" id="111125"/>
    <lineage>
        <taxon>Eukaryota</taxon>
        <taxon>Metazoa</taxon>
        <taxon>Chordata</taxon>
        <taxon>Craniata</taxon>
        <taxon>Vertebrata</taxon>
        <taxon>Euteleostomi</taxon>
        <taxon>Amphibia</taxon>
        <taxon>Batrachia</taxon>
        <taxon>Anura</taxon>
        <taxon>Neobatrachia</taxon>
        <taxon>Hyloidea</taxon>
        <taxon>Dendrobatidae</taxon>
        <taxon>Dendrobatinae</taxon>
        <taxon>Ranitomeya</taxon>
    </lineage>
</organism>
<accession>A0ABN9LBR8</accession>
<dbReference type="EMBL" id="CAUEEQ010014319">
    <property type="protein sequence ID" value="CAJ0938376.1"/>
    <property type="molecule type" value="Genomic_DNA"/>
</dbReference>
<keyword evidence="2" id="KW-1185">Reference proteome</keyword>
<evidence type="ECO:0008006" key="3">
    <source>
        <dbReference type="Google" id="ProtNLM"/>
    </source>
</evidence>
<protein>
    <recommendedName>
        <fullName evidence="3">Gem-associated protein 2</fullName>
    </recommendedName>
</protein>
<comment type="caution">
    <text evidence="1">The sequence shown here is derived from an EMBL/GenBank/DDBJ whole genome shotgun (WGS) entry which is preliminary data.</text>
</comment>
<name>A0ABN9LBR8_9NEOB</name>
<gene>
    <name evidence="1" type="ORF">RIMI_LOCUS7522529</name>
</gene>
<evidence type="ECO:0000313" key="2">
    <source>
        <dbReference type="Proteomes" id="UP001176940"/>
    </source>
</evidence>
<dbReference type="Proteomes" id="UP001176940">
    <property type="component" value="Unassembled WGS sequence"/>
</dbReference>
<sequence>MKLEADPTSVEMPQDTEMMLSTTLRWHKHQFHTVIFGGQLYFASWSNLTDSQAILECLKNHHLYEIAEKCVVQRFPELVCSSEKVNAWALFAVIVLLSTKVDDIQRLIRCLRHSRSPLPLIEVMEALYCLATCLFAMREQKIGISNSRRHNMYCKKRIFSAEKTQQTPACKDSLPKENLGPFPG</sequence>
<reference evidence="1" key="1">
    <citation type="submission" date="2023-07" db="EMBL/GenBank/DDBJ databases">
        <authorList>
            <person name="Stuckert A."/>
        </authorList>
    </citation>
    <scope>NUCLEOTIDE SEQUENCE</scope>
</reference>
<evidence type="ECO:0000313" key="1">
    <source>
        <dbReference type="EMBL" id="CAJ0938376.1"/>
    </source>
</evidence>